<evidence type="ECO:0000313" key="14">
    <source>
        <dbReference type="Ensembl" id="ENSLACP00000003583.1"/>
    </source>
</evidence>
<dbReference type="Gene3D" id="2.60.40.10">
    <property type="entry name" value="Immunoglobulins"/>
    <property type="match status" value="2"/>
</dbReference>
<keyword evidence="3 11" id="KW-0812">Transmembrane</keyword>
<evidence type="ECO:0000256" key="5">
    <source>
        <dbReference type="ARBA" id="ARBA00022989"/>
    </source>
</evidence>
<dbReference type="Pfam" id="PF22705">
    <property type="entry name" value="C2-set_3"/>
    <property type="match status" value="1"/>
</dbReference>
<proteinExistence type="inferred from homology"/>
<dbReference type="GO" id="GO:1903037">
    <property type="term" value="P:regulation of leukocyte cell-cell adhesion"/>
    <property type="evidence" value="ECO:0007669"/>
    <property type="project" value="UniProtKB-ARBA"/>
</dbReference>
<evidence type="ECO:0000256" key="3">
    <source>
        <dbReference type="ARBA" id="ARBA00022692"/>
    </source>
</evidence>
<keyword evidence="6 11" id="KW-0472">Membrane</keyword>
<dbReference type="FunCoup" id="H3A1R2">
    <property type="interactions" value="1204"/>
</dbReference>
<dbReference type="InParanoid" id="H3A1R2"/>
<dbReference type="InterPro" id="IPR006574">
    <property type="entry name" value="PRY"/>
</dbReference>
<dbReference type="CDD" id="cd13733">
    <property type="entry name" value="SPRY_PRY_C-I_1"/>
    <property type="match status" value="1"/>
</dbReference>
<comment type="subcellular location">
    <subcellularLocation>
        <location evidence="1">Membrane</location>
        <topology evidence="1">Single-pass type I membrane protein</topology>
    </subcellularLocation>
</comment>
<dbReference type="InterPro" id="IPR013783">
    <property type="entry name" value="Ig-like_fold"/>
</dbReference>
<dbReference type="GeneTree" id="ENSGT01120000271914"/>
<keyword evidence="4" id="KW-0732">Signal</keyword>
<reference evidence="14" key="2">
    <citation type="submission" date="2025-08" db="UniProtKB">
        <authorList>
            <consortium name="Ensembl"/>
        </authorList>
    </citation>
    <scope>IDENTIFICATION</scope>
</reference>
<dbReference type="SMART" id="SM00409">
    <property type="entry name" value="IG"/>
    <property type="match status" value="1"/>
</dbReference>
<evidence type="ECO:0008006" key="16">
    <source>
        <dbReference type="Google" id="ProtNLM"/>
    </source>
</evidence>
<dbReference type="Ensembl" id="ENSLACT00000003615.1">
    <property type="protein sequence ID" value="ENSLACP00000003583.1"/>
    <property type="gene ID" value="ENSLACG00000003190.1"/>
</dbReference>
<dbReference type="InterPro" id="IPR043136">
    <property type="entry name" value="B30.2/SPRY_sf"/>
</dbReference>
<accession>H3A1R2</accession>
<keyword evidence="15" id="KW-1185">Reference proteome</keyword>
<evidence type="ECO:0000256" key="6">
    <source>
        <dbReference type="ARBA" id="ARBA00023136"/>
    </source>
</evidence>
<dbReference type="SUPFAM" id="SSF49899">
    <property type="entry name" value="Concanavalin A-like lectins/glucanases"/>
    <property type="match status" value="1"/>
</dbReference>
<dbReference type="EMBL" id="AFYH01045460">
    <property type="status" value="NOT_ANNOTATED_CDS"/>
    <property type="molecule type" value="Genomic_DNA"/>
</dbReference>
<feature type="transmembrane region" description="Helical" evidence="11">
    <location>
        <begin position="249"/>
        <end position="271"/>
    </location>
</feature>
<evidence type="ECO:0000256" key="11">
    <source>
        <dbReference type="SAM" id="Phobius"/>
    </source>
</evidence>
<dbReference type="OMA" id="WHIGKNI"/>
<dbReference type="PANTHER" id="PTHR24100">
    <property type="entry name" value="BUTYROPHILIN"/>
    <property type="match status" value="1"/>
</dbReference>
<evidence type="ECO:0000256" key="7">
    <source>
        <dbReference type="ARBA" id="ARBA00023157"/>
    </source>
</evidence>
<evidence type="ECO:0000259" key="13">
    <source>
        <dbReference type="PROSITE" id="PS50835"/>
    </source>
</evidence>
<dbReference type="FunFam" id="2.60.40.10:FF:000088">
    <property type="entry name" value="Butyrophilin subfamily 1 member A1"/>
    <property type="match status" value="1"/>
</dbReference>
<dbReference type="SMART" id="SM00449">
    <property type="entry name" value="SPRY"/>
    <property type="match status" value="1"/>
</dbReference>
<dbReference type="GO" id="GO:0009897">
    <property type="term" value="C:external side of plasma membrane"/>
    <property type="evidence" value="ECO:0007669"/>
    <property type="project" value="TreeGrafter"/>
</dbReference>
<evidence type="ECO:0000259" key="12">
    <source>
        <dbReference type="PROSITE" id="PS50188"/>
    </source>
</evidence>
<dbReference type="EMBL" id="AFYH01045458">
    <property type="status" value="NOT_ANNOTATED_CDS"/>
    <property type="molecule type" value="Genomic_DNA"/>
</dbReference>
<dbReference type="Pfam" id="PF00622">
    <property type="entry name" value="SPRY"/>
    <property type="match status" value="1"/>
</dbReference>
<protein>
    <recommendedName>
        <fullName evidence="16">Butyrophilin subfamily 1 member A1</fullName>
    </recommendedName>
</protein>
<evidence type="ECO:0000313" key="15">
    <source>
        <dbReference type="Proteomes" id="UP000008672"/>
    </source>
</evidence>
<dbReference type="EMBL" id="AFYH01045463">
    <property type="status" value="NOT_ANNOTATED_CDS"/>
    <property type="molecule type" value="Genomic_DNA"/>
</dbReference>
<dbReference type="InterPro" id="IPR003877">
    <property type="entry name" value="SPRY_dom"/>
</dbReference>
<sequence>TQPRSACNFWVLTTTETISYPTLRTLEKFTVLGSDHPIIATVGEEVVLPCQLSPRMSAIDKTVRWDREQISSPVHLYQHTSDVIKAQDEAYRGRTALFKEELEIGNVSLRLRNVCASDEGLYGCFVKSLIWYEGTTIRIIVTGTGSIPLIYLDRYEGKGIRLGCKSSGWYPKPEVMWSDGKNQELISVSETIEKEDDGLFSVNCYIITEDSSHKPTCHIQNNLTGSNKSDKIILFVSISGDFFPSVSPWLVAFFVLLGLVLVIISLAIYYWQKKMKAVFKKKKKNFGRSQRHVESYRIICSDCLSHSPDVTLDPNTGNPFLIVSEDLKSVRVVSERQSVPERPERFDPYVCILGSEGFTSGRHYWEVEVEGKNAWYLGVVRESINRKGWVTVSSENGCWTVWLWNGTYEALSSPPTKLTLSVKPRKIGVYLDYEGGRVSFYNVDTKSLIYTFNDKFTEKILPLYIPSFKEGGKIDKPLRICP</sequence>
<dbReference type="InterPro" id="IPR003599">
    <property type="entry name" value="Ig_sub"/>
</dbReference>
<dbReference type="EMBL" id="AFYH01045461">
    <property type="status" value="NOT_ANNOTATED_CDS"/>
    <property type="molecule type" value="Genomic_DNA"/>
</dbReference>
<dbReference type="InterPro" id="IPR013320">
    <property type="entry name" value="ConA-like_dom_sf"/>
</dbReference>
<evidence type="ECO:0000256" key="1">
    <source>
        <dbReference type="ARBA" id="ARBA00004479"/>
    </source>
</evidence>
<feature type="domain" description="B30.2/SPRY" evidence="12">
    <location>
        <begin position="289"/>
        <end position="482"/>
    </location>
</feature>
<dbReference type="InterPro" id="IPR050504">
    <property type="entry name" value="IgSF_BTN/MOG"/>
</dbReference>
<dbReference type="InterPro" id="IPR053896">
    <property type="entry name" value="BTN3A2-like_Ig-C"/>
</dbReference>
<dbReference type="PROSITE" id="PS50835">
    <property type="entry name" value="IG_LIKE"/>
    <property type="match status" value="2"/>
</dbReference>
<dbReference type="EMBL" id="AFYH01045465">
    <property type="status" value="NOT_ANNOTATED_CDS"/>
    <property type="molecule type" value="Genomic_DNA"/>
</dbReference>
<dbReference type="FunFam" id="2.60.40.10:FF:000142">
    <property type="entry name" value="V-set domain-containing T-cell activation inhibitor 1"/>
    <property type="match status" value="1"/>
</dbReference>
<dbReference type="Pfam" id="PF13765">
    <property type="entry name" value="PRY"/>
    <property type="match status" value="1"/>
</dbReference>
<dbReference type="GO" id="GO:0042110">
    <property type="term" value="P:T cell activation"/>
    <property type="evidence" value="ECO:0007669"/>
    <property type="project" value="UniProtKB-ARBA"/>
</dbReference>
<dbReference type="InterPro" id="IPR007110">
    <property type="entry name" value="Ig-like_dom"/>
</dbReference>
<dbReference type="EMBL" id="AFYH01045464">
    <property type="status" value="NOT_ANNOTATED_CDS"/>
    <property type="molecule type" value="Genomic_DNA"/>
</dbReference>
<reference evidence="14" key="3">
    <citation type="submission" date="2025-09" db="UniProtKB">
        <authorList>
            <consortium name="Ensembl"/>
        </authorList>
    </citation>
    <scope>IDENTIFICATION</scope>
</reference>
<name>H3A1R2_LATCH</name>
<dbReference type="InterPro" id="IPR001870">
    <property type="entry name" value="B30.2/SPRY"/>
</dbReference>
<reference evidence="15" key="1">
    <citation type="submission" date="2011-08" db="EMBL/GenBank/DDBJ databases">
        <title>The draft genome of Latimeria chalumnae.</title>
        <authorList>
            <person name="Di Palma F."/>
            <person name="Alfoldi J."/>
            <person name="Johnson J."/>
            <person name="Berlin A."/>
            <person name="Gnerre S."/>
            <person name="Jaffe D."/>
            <person name="MacCallum I."/>
            <person name="Young S."/>
            <person name="Walker B.J."/>
            <person name="Lander E."/>
            <person name="Lindblad-Toh K."/>
        </authorList>
    </citation>
    <scope>NUCLEOTIDE SEQUENCE [LARGE SCALE GENOMIC DNA]</scope>
    <source>
        <strain evidence="15">Wild caught</strain>
    </source>
</reference>
<dbReference type="InterPro" id="IPR013106">
    <property type="entry name" value="Ig_V-set"/>
</dbReference>
<dbReference type="GO" id="GO:0005102">
    <property type="term" value="F:signaling receptor binding"/>
    <property type="evidence" value="ECO:0007669"/>
    <property type="project" value="TreeGrafter"/>
</dbReference>
<keyword evidence="8" id="KW-0325">Glycoprotein</keyword>
<dbReference type="GO" id="GO:0050852">
    <property type="term" value="P:T cell receptor signaling pathway"/>
    <property type="evidence" value="ECO:0007669"/>
    <property type="project" value="TreeGrafter"/>
</dbReference>
<feature type="domain" description="Ig-like" evidence="13">
    <location>
        <begin position="156"/>
        <end position="233"/>
    </location>
</feature>
<dbReference type="EMBL" id="AFYH01045459">
    <property type="status" value="NOT_ANNOTATED_CDS"/>
    <property type="molecule type" value="Genomic_DNA"/>
</dbReference>
<evidence type="ECO:0000256" key="10">
    <source>
        <dbReference type="ARBA" id="ARBA00038221"/>
    </source>
</evidence>
<dbReference type="Gene3D" id="2.60.120.920">
    <property type="match status" value="1"/>
</dbReference>
<dbReference type="GO" id="GO:0050863">
    <property type="term" value="P:regulation of T cell activation"/>
    <property type="evidence" value="ECO:0007669"/>
    <property type="project" value="UniProtKB-ARBA"/>
</dbReference>
<dbReference type="EMBL" id="AFYH01045457">
    <property type="status" value="NOT_ANNOTATED_CDS"/>
    <property type="molecule type" value="Genomic_DNA"/>
</dbReference>
<keyword evidence="7" id="KW-1015">Disulfide bond</keyword>
<dbReference type="HOGENOM" id="CLU_013137_22_0_1"/>
<dbReference type="InterPro" id="IPR036179">
    <property type="entry name" value="Ig-like_dom_sf"/>
</dbReference>
<feature type="domain" description="Ig-like" evidence="13">
    <location>
        <begin position="21"/>
        <end position="142"/>
    </location>
</feature>
<dbReference type="Pfam" id="PF07686">
    <property type="entry name" value="V-set"/>
    <property type="match status" value="1"/>
</dbReference>
<evidence type="ECO:0000256" key="2">
    <source>
        <dbReference type="ARBA" id="ARBA00007591"/>
    </source>
</evidence>
<keyword evidence="5 11" id="KW-1133">Transmembrane helix</keyword>
<keyword evidence="9" id="KW-0393">Immunoglobulin domain</keyword>
<dbReference type="SUPFAM" id="SSF48726">
    <property type="entry name" value="Immunoglobulin"/>
    <property type="match status" value="2"/>
</dbReference>
<dbReference type="eggNOG" id="ENOG502QSRZ">
    <property type="taxonomic scope" value="Eukaryota"/>
</dbReference>
<evidence type="ECO:0000256" key="9">
    <source>
        <dbReference type="ARBA" id="ARBA00023319"/>
    </source>
</evidence>
<dbReference type="EMBL" id="AFYH01045462">
    <property type="status" value="NOT_ANNOTATED_CDS"/>
    <property type="molecule type" value="Genomic_DNA"/>
</dbReference>
<dbReference type="PROSITE" id="PS50188">
    <property type="entry name" value="B302_SPRY"/>
    <property type="match status" value="1"/>
</dbReference>
<dbReference type="Proteomes" id="UP000008672">
    <property type="component" value="Unassembled WGS sequence"/>
</dbReference>
<dbReference type="GO" id="GO:0001817">
    <property type="term" value="P:regulation of cytokine production"/>
    <property type="evidence" value="ECO:0007669"/>
    <property type="project" value="TreeGrafter"/>
</dbReference>
<dbReference type="PANTHER" id="PTHR24100:SF149">
    <property type="entry name" value="BG-LIKE ANTIGEN 1-RELATED"/>
    <property type="match status" value="1"/>
</dbReference>
<dbReference type="AlphaFoldDB" id="H3A1R2"/>
<dbReference type="SMART" id="SM00589">
    <property type="entry name" value="PRY"/>
    <property type="match status" value="1"/>
</dbReference>
<organism evidence="14 15">
    <name type="scientific">Latimeria chalumnae</name>
    <name type="common">Coelacanth</name>
    <dbReference type="NCBI Taxonomy" id="7897"/>
    <lineage>
        <taxon>Eukaryota</taxon>
        <taxon>Metazoa</taxon>
        <taxon>Chordata</taxon>
        <taxon>Craniata</taxon>
        <taxon>Vertebrata</taxon>
        <taxon>Euteleostomi</taxon>
        <taxon>Coelacanthiformes</taxon>
        <taxon>Coelacanthidae</taxon>
        <taxon>Latimeria</taxon>
    </lineage>
</organism>
<dbReference type="InterPro" id="IPR003879">
    <property type="entry name" value="Butyrophylin_SPRY"/>
</dbReference>
<evidence type="ECO:0000256" key="8">
    <source>
        <dbReference type="ARBA" id="ARBA00023180"/>
    </source>
</evidence>
<dbReference type="FunFam" id="2.60.120.920:FF:000004">
    <property type="entry name" value="Butyrophilin subfamily 1 member A1"/>
    <property type="match status" value="1"/>
</dbReference>
<comment type="similarity">
    <text evidence="2">Belongs to the immunoglobulin superfamily. BTN/MOG family.</text>
</comment>
<evidence type="ECO:0000256" key="4">
    <source>
        <dbReference type="ARBA" id="ARBA00022729"/>
    </source>
</evidence>
<comment type="similarity">
    <text evidence="10">Belongs to the SKINT family.</text>
</comment>
<dbReference type="PRINTS" id="PR01407">
    <property type="entry name" value="BUTYPHLNCDUF"/>
</dbReference>